<comment type="similarity">
    <text evidence="1">Belongs to the peptidase C1 family.</text>
</comment>
<evidence type="ECO:0000259" key="5">
    <source>
        <dbReference type="SMART" id="SM00645"/>
    </source>
</evidence>
<evidence type="ECO:0000256" key="3">
    <source>
        <dbReference type="SAM" id="MobiDB-lite"/>
    </source>
</evidence>
<dbReference type="SUPFAM" id="SSF54001">
    <property type="entry name" value="Cysteine proteinases"/>
    <property type="match status" value="1"/>
</dbReference>
<dbReference type="SMART" id="SM00848">
    <property type="entry name" value="Inhibitor_I29"/>
    <property type="match status" value="1"/>
</dbReference>
<dbReference type="InterPro" id="IPR038765">
    <property type="entry name" value="Papain-like_cys_pep_sf"/>
</dbReference>
<dbReference type="Pfam" id="PF00112">
    <property type="entry name" value="Peptidase_C1"/>
    <property type="match status" value="1"/>
</dbReference>
<dbReference type="PRINTS" id="PR00705">
    <property type="entry name" value="PAPAIN"/>
</dbReference>
<organism evidence="7 8">
    <name type="scientific">Coffea arabica</name>
    <name type="common">Arabian coffee</name>
    <dbReference type="NCBI Taxonomy" id="13443"/>
    <lineage>
        <taxon>Eukaryota</taxon>
        <taxon>Viridiplantae</taxon>
        <taxon>Streptophyta</taxon>
        <taxon>Embryophyta</taxon>
        <taxon>Tracheophyta</taxon>
        <taxon>Spermatophyta</taxon>
        <taxon>Magnoliopsida</taxon>
        <taxon>eudicotyledons</taxon>
        <taxon>Gunneridae</taxon>
        <taxon>Pentapetalae</taxon>
        <taxon>asterids</taxon>
        <taxon>lamiids</taxon>
        <taxon>Gentianales</taxon>
        <taxon>Rubiaceae</taxon>
        <taxon>Ixoroideae</taxon>
        <taxon>Gardenieae complex</taxon>
        <taxon>Bertiereae - Coffeeae clade</taxon>
        <taxon>Coffeeae</taxon>
        <taxon>Coffea</taxon>
    </lineage>
</organism>
<evidence type="ECO:0000256" key="2">
    <source>
        <dbReference type="ARBA" id="ARBA00023157"/>
    </source>
</evidence>
<feature type="signal peptide" evidence="4">
    <location>
        <begin position="1"/>
        <end position="21"/>
    </location>
</feature>
<dbReference type="CDD" id="cd02248">
    <property type="entry name" value="Peptidase_C1A"/>
    <property type="match status" value="1"/>
</dbReference>
<dbReference type="Pfam" id="PF08246">
    <property type="entry name" value="Inhibitor_I29"/>
    <property type="match status" value="1"/>
</dbReference>
<dbReference type="Proteomes" id="UP001652660">
    <property type="component" value="Chromosome 3e"/>
</dbReference>
<proteinExistence type="inferred from homology"/>
<feature type="region of interest" description="Disordered" evidence="3">
    <location>
        <begin position="126"/>
        <end position="147"/>
    </location>
</feature>
<reference evidence="8" key="1">
    <citation type="submission" date="2025-08" db="UniProtKB">
        <authorList>
            <consortium name="RefSeq"/>
        </authorList>
    </citation>
    <scope>IDENTIFICATION</scope>
    <source>
        <tissue evidence="8">Leaves</tissue>
    </source>
</reference>
<dbReference type="GeneID" id="113737713"/>
<sequence length="363" mass="39602">MDRLFLLSLLLSLTQLSSVLASTLGNVESTSIIQEDLSFRQVVPLDDDVDPLLNADHHFSLFKKKYGKTYSTQEEDDYRFSVFKANLHRAKRHQLLDPSAVHGITKFSDLTPSEFQQRLHLGHHKQKRRLSVSADPNEAPILPTRDLPSPGSALDYRQWGVVTPVKDQGSCRSSWAFSSTGALEAANALASGDLVSLSEQQLVDCVHKDGSGCYGGRINSAFEYIQQQGGIDSEESYPYEGEVGACRFNSSIVAAMVRNFSVVSSDVNQVAANLVKNGPLAVALNADWLLTYIGGVTCPLICLDSSEPRDDGALVVGYGGGSAGQLNQYWIVKNSWGVNWGEEGYFRLGWGCTGCGDYYTVSA</sequence>
<dbReference type="RefSeq" id="XP_071940119.1">
    <property type="nucleotide sequence ID" value="XM_072084018.1"/>
</dbReference>
<keyword evidence="4" id="KW-0732">Signal</keyword>
<name>A0ABM4X808_COFAR</name>
<feature type="domain" description="Peptidase C1A papain C-terminal" evidence="5">
    <location>
        <begin position="150"/>
        <end position="363"/>
    </location>
</feature>
<dbReference type="SMART" id="SM00645">
    <property type="entry name" value="Pept_C1"/>
    <property type="match status" value="1"/>
</dbReference>
<gene>
    <name evidence="8" type="primary">LOC113737713</name>
</gene>
<dbReference type="PROSITE" id="PS00640">
    <property type="entry name" value="THIOL_PROTEASE_ASN"/>
    <property type="match status" value="1"/>
</dbReference>
<accession>A0ABM4X808</accession>
<evidence type="ECO:0000256" key="4">
    <source>
        <dbReference type="SAM" id="SignalP"/>
    </source>
</evidence>
<dbReference type="InterPro" id="IPR000668">
    <property type="entry name" value="Peptidase_C1A_C"/>
</dbReference>
<evidence type="ECO:0000259" key="6">
    <source>
        <dbReference type="SMART" id="SM00848"/>
    </source>
</evidence>
<dbReference type="InterPro" id="IPR013128">
    <property type="entry name" value="Peptidase_C1A"/>
</dbReference>
<keyword evidence="7" id="KW-1185">Reference proteome</keyword>
<dbReference type="PANTHER" id="PTHR12411">
    <property type="entry name" value="CYSTEINE PROTEASE FAMILY C1-RELATED"/>
    <property type="match status" value="1"/>
</dbReference>
<dbReference type="InterPro" id="IPR039417">
    <property type="entry name" value="Peptidase_C1A_papain-like"/>
</dbReference>
<dbReference type="InterPro" id="IPR013201">
    <property type="entry name" value="Prot_inhib_I29"/>
</dbReference>
<keyword evidence="2" id="KW-1015">Disulfide bond</keyword>
<evidence type="ECO:0000313" key="8">
    <source>
        <dbReference type="RefSeq" id="XP_071940119.1"/>
    </source>
</evidence>
<evidence type="ECO:0000256" key="1">
    <source>
        <dbReference type="ARBA" id="ARBA00008455"/>
    </source>
</evidence>
<evidence type="ECO:0000313" key="7">
    <source>
        <dbReference type="Proteomes" id="UP001652660"/>
    </source>
</evidence>
<protein>
    <submittedName>
        <fullName evidence="8">Cysteine proteinase 15A-like isoform X2</fullName>
    </submittedName>
</protein>
<dbReference type="InterPro" id="IPR025661">
    <property type="entry name" value="Pept_asp_AS"/>
</dbReference>
<feature type="chain" id="PRO_5045586284" evidence="4">
    <location>
        <begin position="22"/>
        <end position="363"/>
    </location>
</feature>
<dbReference type="Gene3D" id="3.90.70.10">
    <property type="entry name" value="Cysteine proteinases"/>
    <property type="match status" value="1"/>
</dbReference>
<feature type="domain" description="Cathepsin propeptide inhibitor" evidence="6">
    <location>
        <begin position="59"/>
        <end position="115"/>
    </location>
</feature>